<dbReference type="AlphaFoldDB" id="A0A9P9EFZ9"/>
<feature type="transmembrane region" description="Helical" evidence="7">
    <location>
        <begin position="271"/>
        <end position="293"/>
    </location>
</feature>
<dbReference type="GO" id="GO:0016020">
    <property type="term" value="C:membrane"/>
    <property type="evidence" value="ECO:0007669"/>
    <property type="project" value="UniProtKB-SubCell"/>
</dbReference>
<comment type="similarity">
    <text evidence="5">Belongs to the SAT4 family.</text>
</comment>
<accession>A0A9P9EFZ9</accession>
<protein>
    <recommendedName>
        <fullName evidence="8">Rhodopsin domain-containing protein</fullName>
    </recommendedName>
</protein>
<feature type="transmembrane region" description="Helical" evidence="7">
    <location>
        <begin position="158"/>
        <end position="175"/>
    </location>
</feature>
<keyword evidence="10" id="KW-1185">Reference proteome</keyword>
<proteinExistence type="inferred from homology"/>
<keyword evidence="4 7" id="KW-0472">Membrane</keyword>
<dbReference type="Proteomes" id="UP000717696">
    <property type="component" value="Unassembled WGS sequence"/>
</dbReference>
<feature type="transmembrane region" description="Helical" evidence="7">
    <location>
        <begin position="305"/>
        <end position="326"/>
    </location>
</feature>
<dbReference type="Pfam" id="PF20684">
    <property type="entry name" value="Fung_rhodopsin"/>
    <property type="match status" value="1"/>
</dbReference>
<feature type="region of interest" description="Disordered" evidence="6">
    <location>
        <begin position="356"/>
        <end position="392"/>
    </location>
</feature>
<evidence type="ECO:0000256" key="7">
    <source>
        <dbReference type="SAM" id="Phobius"/>
    </source>
</evidence>
<keyword evidence="3 7" id="KW-1133">Transmembrane helix</keyword>
<evidence type="ECO:0000313" key="9">
    <source>
        <dbReference type="EMBL" id="KAH7136963.1"/>
    </source>
</evidence>
<evidence type="ECO:0000256" key="5">
    <source>
        <dbReference type="ARBA" id="ARBA00038359"/>
    </source>
</evidence>
<dbReference type="OrthoDB" id="2988756at2759"/>
<dbReference type="PANTHER" id="PTHR33048:SF47">
    <property type="entry name" value="INTEGRAL MEMBRANE PROTEIN-RELATED"/>
    <property type="match status" value="1"/>
</dbReference>
<feature type="transmembrane region" description="Helical" evidence="7">
    <location>
        <begin position="187"/>
        <end position="208"/>
    </location>
</feature>
<sequence>MLMTRGSGPRGHGCSPSIIDLCPSDVPKHWEPLRSHHPLQILHSTSPIMALPSHVNLVIATAAICGVLILTRCAYRFLCPCKQHPRCHRRWRVDDTYMTFALLPLVARTLLMTYSFVLNPTTSRDPATAQDAAELGKSVDQINQDWELALKLLVPVRIFYALFLWTLKLCLLAFYSRLVSHLRWGRVAVITMWWAVIATFIAVVIASLTECRPLHLNWDLIADRPSDHCSRGVVNLLVMAVFNALTDIALLALPFPMLYNTQLSRKHKIQLSFLFGIGFVVVAITIIRVPLILISSVTQASRSLWASIEIVCACVVANAAFFYALVKDLQSRNHTHSTGSNVHSSNFYMQSLQSTSRPATEQKDAKLTERQISHKTSHSERVSGDGSDNELV</sequence>
<feature type="transmembrane region" description="Helical" evidence="7">
    <location>
        <begin position="55"/>
        <end position="75"/>
    </location>
</feature>
<evidence type="ECO:0000313" key="10">
    <source>
        <dbReference type="Proteomes" id="UP000717696"/>
    </source>
</evidence>
<dbReference type="PANTHER" id="PTHR33048">
    <property type="entry name" value="PTH11-LIKE INTEGRAL MEMBRANE PROTEIN (AFU_ORTHOLOGUE AFUA_5G11245)"/>
    <property type="match status" value="1"/>
</dbReference>
<evidence type="ECO:0000256" key="3">
    <source>
        <dbReference type="ARBA" id="ARBA00022989"/>
    </source>
</evidence>
<feature type="domain" description="Rhodopsin" evidence="8">
    <location>
        <begin position="88"/>
        <end position="322"/>
    </location>
</feature>
<gene>
    <name evidence="9" type="ORF">B0J13DRAFT_560305</name>
</gene>
<feature type="transmembrane region" description="Helical" evidence="7">
    <location>
        <begin position="96"/>
        <end position="117"/>
    </location>
</feature>
<organism evidence="9 10">
    <name type="scientific">Dactylonectria estremocensis</name>
    <dbReference type="NCBI Taxonomy" id="1079267"/>
    <lineage>
        <taxon>Eukaryota</taxon>
        <taxon>Fungi</taxon>
        <taxon>Dikarya</taxon>
        <taxon>Ascomycota</taxon>
        <taxon>Pezizomycotina</taxon>
        <taxon>Sordariomycetes</taxon>
        <taxon>Hypocreomycetidae</taxon>
        <taxon>Hypocreales</taxon>
        <taxon>Nectriaceae</taxon>
        <taxon>Dactylonectria</taxon>
    </lineage>
</organism>
<name>A0A9P9EFZ9_9HYPO</name>
<feature type="transmembrane region" description="Helical" evidence="7">
    <location>
        <begin position="236"/>
        <end position="259"/>
    </location>
</feature>
<feature type="compositionally biased region" description="Basic and acidic residues" evidence="6">
    <location>
        <begin position="360"/>
        <end position="383"/>
    </location>
</feature>
<reference evidence="9" key="1">
    <citation type="journal article" date="2021" name="Nat. Commun.">
        <title>Genetic determinants of endophytism in the Arabidopsis root mycobiome.</title>
        <authorList>
            <person name="Mesny F."/>
            <person name="Miyauchi S."/>
            <person name="Thiergart T."/>
            <person name="Pickel B."/>
            <person name="Atanasova L."/>
            <person name="Karlsson M."/>
            <person name="Huettel B."/>
            <person name="Barry K.W."/>
            <person name="Haridas S."/>
            <person name="Chen C."/>
            <person name="Bauer D."/>
            <person name="Andreopoulos W."/>
            <person name="Pangilinan J."/>
            <person name="LaButti K."/>
            <person name="Riley R."/>
            <person name="Lipzen A."/>
            <person name="Clum A."/>
            <person name="Drula E."/>
            <person name="Henrissat B."/>
            <person name="Kohler A."/>
            <person name="Grigoriev I.V."/>
            <person name="Martin F.M."/>
            <person name="Hacquard S."/>
        </authorList>
    </citation>
    <scope>NUCLEOTIDE SEQUENCE</scope>
    <source>
        <strain evidence="9">MPI-CAGE-AT-0021</strain>
    </source>
</reference>
<evidence type="ECO:0000256" key="4">
    <source>
        <dbReference type="ARBA" id="ARBA00023136"/>
    </source>
</evidence>
<dbReference type="InterPro" id="IPR052337">
    <property type="entry name" value="SAT4-like"/>
</dbReference>
<comment type="caution">
    <text evidence="9">The sequence shown here is derived from an EMBL/GenBank/DDBJ whole genome shotgun (WGS) entry which is preliminary data.</text>
</comment>
<evidence type="ECO:0000259" key="8">
    <source>
        <dbReference type="Pfam" id="PF20684"/>
    </source>
</evidence>
<evidence type="ECO:0000256" key="2">
    <source>
        <dbReference type="ARBA" id="ARBA00022692"/>
    </source>
</evidence>
<evidence type="ECO:0000256" key="6">
    <source>
        <dbReference type="SAM" id="MobiDB-lite"/>
    </source>
</evidence>
<keyword evidence="2 7" id="KW-0812">Transmembrane</keyword>
<evidence type="ECO:0000256" key="1">
    <source>
        <dbReference type="ARBA" id="ARBA00004141"/>
    </source>
</evidence>
<comment type="subcellular location">
    <subcellularLocation>
        <location evidence="1">Membrane</location>
        <topology evidence="1">Multi-pass membrane protein</topology>
    </subcellularLocation>
</comment>
<dbReference type="InterPro" id="IPR049326">
    <property type="entry name" value="Rhodopsin_dom_fungi"/>
</dbReference>
<dbReference type="EMBL" id="JAGMUU010000016">
    <property type="protein sequence ID" value="KAH7136963.1"/>
    <property type="molecule type" value="Genomic_DNA"/>
</dbReference>